<dbReference type="RefSeq" id="XP_003092208.2">
    <property type="nucleotide sequence ID" value="XM_003092160.2"/>
</dbReference>
<reference evidence="2 3" key="1">
    <citation type="submission" date="2019-12" db="EMBL/GenBank/DDBJ databases">
        <title>Chromosome-level assembly of the Caenorhabditis remanei genome.</title>
        <authorList>
            <person name="Teterina A.A."/>
            <person name="Willis J.H."/>
            <person name="Phillips P.C."/>
        </authorList>
    </citation>
    <scope>NUCLEOTIDE SEQUENCE [LARGE SCALE GENOMIC DNA]</scope>
    <source>
        <strain evidence="2 3">PX506</strain>
        <tissue evidence="2">Whole organism</tissue>
    </source>
</reference>
<dbReference type="EMBL" id="WUAV01000006">
    <property type="protein sequence ID" value="KAF1746204.1"/>
    <property type="molecule type" value="Genomic_DNA"/>
</dbReference>
<evidence type="ECO:0000256" key="1">
    <source>
        <dbReference type="SAM" id="MobiDB-lite"/>
    </source>
</evidence>
<dbReference type="CTD" id="9798694"/>
<feature type="compositionally biased region" description="Basic and acidic residues" evidence="1">
    <location>
        <begin position="48"/>
        <end position="70"/>
    </location>
</feature>
<dbReference type="KEGG" id="crq:GCK72_022657"/>
<accession>A0A6A5FUK0</accession>
<sequence>MFDISPGLVLATGYATGIMMLSAQFNVDNFKNHSEKLRAACRKAKSRVTDDKEMRELKKSMIDMKPPESGRRHKRLR</sequence>
<name>A0A6A5FUK0_CAERE</name>
<gene>
    <name evidence="2" type="ORF">GCK72_022657</name>
</gene>
<comment type="caution">
    <text evidence="2">The sequence shown here is derived from an EMBL/GenBank/DDBJ whole genome shotgun (WGS) entry which is preliminary data.</text>
</comment>
<dbReference type="Proteomes" id="UP000483820">
    <property type="component" value="Chromosome X"/>
</dbReference>
<evidence type="ECO:0000313" key="2">
    <source>
        <dbReference type="EMBL" id="KAF1746204.1"/>
    </source>
</evidence>
<organism evidence="2 3">
    <name type="scientific">Caenorhabditis remanei</name>
    <name type="common">Caenorhabditis vulgaris</name>
    <dbReference type="NCBI Taxonomy" id="31234"/>
    <lineage>
        <taxon>Eukaryota</taxon>
        <taxon>Metazoa</taxon>
        <taxon>Ecdysozoa</taxon>
        <taxon>Nematoda</taxon>
        <taxon>Chromadorea</taxon>
        <taxon>Rhabditida</taxon>
        <taxon>Rhabditina</taxon>
        <taxon>Rhabditomorpha</taxon>
        <taxon>Rhabditoidea</taxon>
        <taxon>Rhabditidae</taxon>
        <taxon>Peloderinae</taxon>
        <taxon>Caenorhabditis</taxon>
    </lineage>
</organism>
<evidence type="ECO:0000313" key="3">
    <source>
        <dbReference type="Proteomes" id="UP000483820"/>
    </source>
</evidence>
<proteinExistence type="predicted"/>
<dbReference type="AlphaFoldDB" id="A0A6A5FUK0"/>
<feature type="region of interest" description="Disordered" evidence="1">
    <location>
        <begin position="48"/>
        <end position="77"/>
    </location>
</feature>
<protein>
    <submittedName>
        <fullName evidence="2">Uncharacterized protein</fullName>
    </submittedName>
</protein>
<dbReference type="GeneID" id="9798694"/>